<dbReference type="Gene3D" id="1.10.1420.10">
    <property type="match status" value="1"/>
</dbReference>
<comment type="caution">
    <text evidence="6">The sequence shown here is derived from an EMBL/GenBank/DDBJ whole genome shotgun (WGS) entry which is preliminary data.</text>
</comment>
<dbReference type="SUPFAM" id="SSF48334">
    <property type="entry name" value="DNA repair protein MutS, domain III"/>
    <property type="match status" value="1"/>
</dbReference>
<feature type="domain" description="DNA mismatch repair proteins mutS family" evidence="5">
    <location>
        <begin position="257"/>
        <end position="443"/>
    </location>
</feature>
<dbReference type="GO" id="GO:0005524">
    <property type="term" value="F:ATP binding"/>
    <property type="evidence" value="ECO:0007669"/>
    <property type="project" value="UniProtKB-KW"/>
</dbReference>
<evidence type="ECO:0000256" key="1">
    <source>
        <dbReference type="ARBA" id="ARBA00006271"/>
    </source>
</evidence>
<dbReference type="EMBL" id="QRPV01000012">
    <property type="protein sequence ID" value="RHM42484.1"/>
    <property type="molecule type" value="Genomic_DNA"/>
</dbReference>
<sequence>MSFKIDKQTLTDLAVFGTGKSQSVYEIFNRTHTRGGARLLEEMFQYPLSDLDAIESRSKSIAYYLNSGMAFPFRGAIFDSMEFYLNNTDTRTQLMAQDNTLGRKVKNMMGSDTDYTWIHNGIMGCLEMLNTLADFFQSSTEAIDPSVKKANEELKKLLDNEKWNWYHQEKGKKKVSYEQAVKYDRVFRFEERDKLFKMMYNIFLMDVYITVGEVSKERGFVFAKALPPEENVLKLTGVFHPFLKKPIGNTIHVDGRSNVIFLTGANMAGKSTFMKSFTIALFLAHVGFPVPAEAMEFSVRNGMFTTINLPDNLSMGYSHFYAEVLRVKKVAQQLCQTKNLVIVFDELFRGTNVKDAYDATLAVAEAFAEIPDCLFMISTHIIEVGQVLKERSKNIRFVYLPTRMEGSTPVYTYRLTEGITNDRHGMIIINNEKIIEIINGEGGAQ</sequence>
<dbReference type="GO" id="GO:0006298">
    <property type="term" value="P:mismatch repair"/>
    <property type="evidence" value="ECO:0007669"/>
    <property type="project" value="InterPro"/>
</dbReference>
<dbReference type="PANTHER" id="PTHR11361:SF20">
    <property type="entry name" value="MUTS PROTEIN HOMOLOG 5"/>
    <property type="match status" value="1"/>
</dbReference>
<dbReference type="Pfam" id="PF00488">
    <property type="entry name" value="MutS_V"/>
    <property type="match status" value="1"/>
</dbReference>
<dbReference type="SUPFAM" id="SSF52540">
    <property type="entry name" value="P-loop containing nucleoside triphosphate hydrolases"/>
    <property type="match status" value="1"/>
</dbReference>
<evidence type="ECO:0000313" key="6">
    <source>
        <dbReference type="EMBL" id="RHM42484.1"/>
    </source>
</evidence>
<evidence type="ECO:0000256" key="3">
    <source>
        <dbReference type="ARBA" id="ARBA00022840"/>
    </source>
</evidence>
<organism evidence="6 7">
    <name type="scientific">Butyricimonas virosa</name>
    <dbReference type="NCBI Taxonomy" id="544645"/>
    <lineage>
        <taxon>Bacteria</taxon>
        <taxon>Pseudomonadati</taxon>
        <taxon>Bacteroidota</taxon>
        <taxon>Bacteroidia</taxon>
        <taxon>Bacteroidales</taxon>
        <taxon>Odoribacteraceae</taxon>
        <taxon>Butyricimonas</taxon>
    </lineage>
</organism>
<evidence type="ECO:0000256" key="4">
    <source>
        <dbReference type="ARBA" id="ARBA00023125"/>
    </source>
</evidence>
<dbReference type="InterPro" id="IPR036187">
    <property type="entry name" value="DNA_mismatch_repair_MutS_sf"/>
</dbReference>
<dbReference type="InterPro" id="IPR027417">
    <property type="entry name" value="P-loop_NTPase"/>
</dbReference>
<keyword evidence="3" id="KW-0067">ATP-binding</keyword>
<dbReference type="RefSeq" id="WP_118450145.1">
    <property type="nucleotide sequence ID" value="NZ_CABJDM010000012.1"/>
</dbReference>
<dbReference type="InterPro" id="IPR045076">
    <property type="entry name" value="MutS"/>
</dbReference>
<reference evidence="6 7" key="1">
    <citation type="submission" date="2018-08" db="EMBL/GenBank/DDBJ databases">
        <title>A genome reference for cultivated species of the human gut microbiota.</title>
        <authorList>
            <person name="Zou Y."/>
            <person name="Xue W."/>
            <person name="Luo G."/>
        </authorList>
    </citation>
    <scope>NUCLEOTIDE SEQUENCE [LARGE SCALE GENOMIC DNA]</scope>
    <source>
        <strain evidence="6 7">AF34-33</strain>
    </source>
</reference>
<protein>
    <submittedName>
        <fullName evidence="6">DNA mismatch repair protein</fullName>
    </submittedName>
</protein>
<dbReference type="AlphaFoldDB" id="A0A415QH21"/>
<dbReference type="GO" id="GO:0030983">
    <property type="term" value="F:mismatched DNA binding"/>
    <property type="evidence" value="ECO:0007669"/>
    <property type="project" value="InterPro"/>
</dbReference>
<gene>
    <name evidence="6" type="ORF">DWZ68_10775</name>
</gene>
<evidence type="ECO:0000259" key="5">
    <source>
        <dbReference type="SMART" id="SM00534"/>
    </source>
</evidence>
<dbReference type="Proteomes" id="UP000286038">
    <property type="component" value="Unassembled WGS sequence"/>
</dbReference>
<proteinExistence type="inferred from homology"/>
<keyword evidence="4" id="KW-0238">DNA-binding</keyword>
<accession>A0A415QH21</accession>
<dbReference type="PANTHER" id="PTHR11361">
    <property type="entry name" value="DNA MISMATCH REPAIR PROTEIN MUTS FAMILY MEMBER"/>
    <property type="match status" value="1"/>
</dbReference>
<dbReference type="InterPro" id="IPR000432">
    <property type="entry name" value="DNA_mismatch_repair_MutS_C"/>
</dbReference>
<dbReference type="SMART" id="SM00534">
    <property type="entry name" value="MUTSac"/>
    <property type="match status" value="1"/>
</dbReference>
<evidence type="ECO:0000256" key="2">
    <source>
        <dbReference type="ARBA" id="ARBA00022741"/>
    </source>
</evidence>
<name>A0A415QH21_9BACT</name>
<evidence type="ECO:0000313" key="7">
    <source>
        <dbReference type="Proteomes" id="UP000286038"/>
    </source>
</evidence>
<dbReference type="GO" id="GO:0140664">
    <property type="term" value="F:ATP-dependent DNA damage sensor activity"/>
    <property type="evidence" value="ECO:0007669"/>
    <property type="project" value="InterPro"/>
</dbReference>
<keyword evidence="2" id="KW-0547">Nucleotide-binding</keyword>
<comment type="similarity">
    <text evidence="1">Belongs to the DNA mismatch repair MutS family.</text>
</comment>
<dbReference type="Gene3D" id="3.40.50.300">
    <property type="entry name" value="P-loop containing nucleotide triphosphate hydrolases"/>
    <property type="match status" value="1"/>
</dbReference>